<dbReference type="Proteomes" id="UP001142610">
    <property type="component" value="Unassembled WGS sequence"/>
</dbReference>
<feature type="chain" id="PRO_5040966836" description="PEP-CTERM sorting domain-containing protein" evidence="1">
    <location>
        <begin position="24"/>
        <end position="222"/>
    </location>
</feature>
<feature type="signal peptide" evidence="1">
    <location>
        <begin position="1"/>
        <end position="23"/>
    </location>
</feature>
<dbReference type="EMBL" id="JANIBC010000023">
    <property type="protein sequence ID" value="MCQ8186602.1"/>
    <property type="molecule type" value="Genomic_DNA"/>
</dbReference>
<gene>
    <name evidence="2" type="ORF">NOG11_14560</name>
</gene>
<evidence type="ECO:0008006" key="4">
    <source>
        <dbReference type="Google" id="ProtNLM"/>
    </source>
</evidence>
<protein>
    <recommendedName>
        <fullName evidence="4">PEP-CTERM sorting domain-containing protein</fullName>
    </recommendedName>
</protein>
<keyword evidence="3" id="KW-1185">Reference proteome</keyword>
<evidence type="ECO:0000313" key="2">
    <source>
        <dbReference type="EMBL" id="MCQ8186602.1"/>
    </source>
</evidence>
<evidence type="ECO:0000313" key="3">
    <source>
        <dbReference type="Proteomes" id="UP001142610"/>
    </source>
</evidence>
<dbReference type="RefSeq" id="WP_256620539.1">
    <property type="nucleotide sequence ID" value="NZ_JANIBC010000023.1"/>
</dbReference>
<accession>A0A9X2RLJ3</accession>
<organism evidence="2 3">
    <name type="scientific">Parvularcula maris</name>
    <dbReference type="NCBI Taxonomy" id="2965077"/>
    <lineage>
        <taxon>Bacteria</taxon>
        <taxon>Pseudomonadati</taxon>
        <taxon>Pseudomonadota</taxon>
        <taxon>Alphaproteobacteria</taxon>
        <taxon>Parvularculales</taxon>
        <taxon>Parvularculaceae</taxon>
        <taxon>Parvularcula</taxon>
    </lineage>
</organism>
<evidence type="ECO:0000256" key="1">
    <source>
        <dbReference type="SAM" id="SignalP"/>
    </source>
</evidence>
<keyword evidence="1" id="KW-0732">Signal</keyword>
<comment type="caution">
    <text evidence="2">The sequence shown here is derived from an EMBL/GenBank/DDBJ whole genome shotgun (WGS) entry which is preliminary data.</text>
</comment>
<dbReference type="AlphaFoldDB" id="A0A9X2RLJ3"/>
<sequence length="222" mass="23099">MRRWRTFAAVAAAGAMSTATASAANVVVNGTFDDTSGWTGSFTPQAGSGGTGGFPNIDTGTYYYGGSVSSNAISQTYQLTAADLAALATTGLDWTLSADLFGFSIQDDFSQVTVEFRDALGDGLGTVFLNSQTDRPDEWPDFLTAGDAPSFQEIMGVLPAMTTQILFVVSSGRVSGTSNDGYLDNLVFDITPSAVSSEVPIPAAALLFAPLAGLAMKRRRSA</sequence>
<proteinExistence type="predicted"/>
<reference evidence="2" key="1">
    <citation type="submission" date="2022-07" db="EMBL/GenBank/DDBJ databases">
        <title>Parvularcula maris sp. nov., an algicidal bacterium isolated from seawater.</title>
        <authorList>
            <person name="Li F."/>
        </authorList>
    </citation>
    <scope>NUCLEOTIDE SEQUENCE</scope>
    <source>
        <strain evidence="2">BGMRC 0090</strain>
    </source>
</reference>
<name>A0A9X2RLJ3_9PROT</name>